<feature type="compositionally biased region" description="Polar residues" evidence="1">
    <location>
        <begin position="100"/>
        <end position="116"/>
    </location>
</feature>
<gene>
    <name evidence="3" type="ORF">NAEGRDRAFT_68072</name>
</gene>
<dbReference type="KEGG" id="ngr:NAEGRDRAFT_68072"/>
<dbReference type="EMBL" id="GG738870">
    <property type="protein sequence ID" value="EFC44015.1"/>
    <property type="molecule type" value="Genomic_DNA"/>
</dbReference>
<dbReference type="InterPro" id="IPR010844">
    <property type="entry name" value="Occludin_ELL"/>
</dbReference>
<dbReference type="RefSeq" id="XP_002676759.1">
    <property type="nucleotide sequence ID" value="XM_002676713.1"/>
</dbReference>
<sequence>MELSAASKNECPDLYCLSDNKFEHIGMIKHRANLNLDMMKGRAPNPPTLTKSGSKQFGSKGSNLNIRTDRKKISASSANPDSIAAKFRRDVDSPVVMRKTVSQASTSSNNEQQSSKQTEKVSNSQSSSQASNVMPESPRSDMDSSPIRGDDFGNDSMPVSPSNEEEVESKNEFDRTSYPHKPPVKARPTSSTYTVKVGTKQLQAFSLLTVAIGSGITIGDTTVKRPNISKIETFEQYNQYKKEFNENYKKYKELDKILNDNVEYFKGLASEWKTLPNDEKTESNNEIQKLFNRRKTDVQTLTKKFNAMHEELDCIKKLLLEYATRNASNGKSNDI</sequence>
<dbReference type="SUPFAM" id="SSF144292">
    <property type="entry name" value="occludin/ELL-like"/>
    <property type="match status" value="1"/>
</dbReference>
<protein>
    <submittedName>
        <fullName evidence="3">Predicted protein</fullName>
    </submittedName>
</protein>
<evidence type="ECO:0000259" key="2">
    <source>
        <dbReference type="PROSITE" id="PS51980"/>
    </source>
</evidence>
<evidence type="ECO:0000256" key="1">
    <source>
        <dbReference type="SAM" id="MobiDB-lite"/>
    </source>
</evidence>
<evidence type="ECO:0000313" key="4">
    <source>
        <dbReference type="Proteomes" id="UP000006671"/>
    </source>
</evidence>
<accession>D2VGR7</accession>
<dbReference type="PROSITE" id="PS51980">
    <property type="entry name" value="OCEL"/>
    <property type="match status" value="1"/>
</dbReference>
<dbReference type="Gene3D" id="6.10.140.340">
    <property type="match status" value="1"/>
</dbReference>
<proteinExistence type="predicted"/>
<feature type="compositionally biased region" description="Low complexity" evidence="1">
    <location>
        <begin position="51"/>
        <end position="62"/>
    </location>
</feature>
<dbReference type="GeneID" id="8847860"/>
<dbReference type="OMA" id="DWHKELE"/>
<keyword evidence="4" id="KW-1185">Reference proteome</keyword>
<feature type="region of interest" description="Disordered" evidence="1">
    <location>
        <begin position="38"/>
        <end position="192"/>
    </location>
</feature>
<dbReference type="AlphaFoldDB" id="D2VGR7"/>
<dbReference type="Pfam" id="PF07303">
    <property type="entry name" value="Occludin_ELL"/>
    <property type="match status" value="1"/>
</dbReference>
<feature type="compositionally biased region" description="Basic and acidic residues" evidence="1">
    <location>
        <begin position="168"/>
        <end position="177"/>
    </location>
</feature>
<evidence type="ECO:0000313" key="3">
    <source>
        <dbReference type="EMBL" id="EFC44015.1"/>
    </source>
</evidence>
<organism evidence="4">
    <name type="scientific">Naegleria gruberi</name>
    <name type="common">Amoeba</name>
    <dbReference type="NCBI Taxonomy" id="5762"/>
    <lineage>
        <taxon>Eukaryota</taxon>
        <taxon>Discoba</taxon>
        <taxon>Heterolobosea</taxon>
        <taxon>Tetramitia</taxon>
        <taxon>Eutetramitia</taxon>
        <taxon>Vahlkampfiidae</taxon>
        <taxon>Naegleria</taxon>
    </lineage>
</organism>
<name>D2VGR7_NAEGR</name>
<dbReference type="InParanoid" id="D2VGR7"/>
<reference evidence="3 4" key="1">
    <citation type="journal article" date="2010" name="Cell">
        <title>The genome of Naegleria gruberi illuminates early eukaryotic versatility.</title>
        <authorList>
            <person name="Fritz-Laylin L.K."/>
            <person name="Prochnik S.E."/>
            <person name="Ginger M.L."/>
            <person name="Dacks J.B."/>
            <person name="Carpenter M.L."/>
            <person name="Field M.C."/>
            <person name="Kuo A."/>
            <person name="Paredez A."/>
            <person name="Chapman J."/>
            <person name="Pham J."/>
            <person name="Shu S."/>
            <person name="Neupane R."/>
            <person name="Cipriano M."/>
            <person name="Mancuso J."/>
            <person name="Tu H."/>
            <person name="Salamov A."/>
            <person name="Lindquist E."/>
            <person name="Shapiro H."/>
            <person name="Lucas S."/>
            <person name="Grigoriev I.V."/>
            <person name="Cande W.Z."/>
            <person name="Fulton C."/>
            <person name="Rokhsar D.S."/>
            <person name="Dawson S.C."/>
        </authorList>
    </citation>
    <scope>NUCLEOTIDE SEQUENCE [LARGE SCALE GENOMIC DNA]</scope>
    <source>
        <strain evidence="3 4">NEG-M</strain>
    </source>
</reference>
<dbReference type="Proteomes" id="UP000006671">
    <property type="component" value="Unassembled WGS sequence"/>
</dbReference>
<feature type="domain" description="OCEL" evidence="2">
    <location>
        <begin position="222"/>
        <end position="327"/>
    </location>
</feature>
<feature type="compositionally biased region" description="Low complexity" evidence="1">
    <location>
        <begin position="122"/>
        <end position="132"/>
    </location>
</feature>
<dbReference type="VEuPathDB" id="AmoebaDB:NAEGRDRAFT_68072"/>